<reference evidence="2" key="2">
    <citation type="submission" date="2017-11" db="EMBL/GenBank/DDBJ databases">
        <title>Coralsnake Venomics: Analyses of Venom Gland Transcriptomes and Proteomes of Six Brazilian Taxa.</title>
        <authorList>
            <person name="Aird S.D."/>
            <person name="Jorge da Silva N."/>
            <person name="Qiu L."/>
            <person name="Villar-Briones A."/>
            <person name="Aparecida-Saddi V."/>
            <person name="Campos-Telles M.P."/>
            <person name="Grau M."/>
            <person name="Mikheyev A.S."/>
        </authorList>
    </citation>
    <scope>NUCLEOTIDE SEQUENCE</scope>
    <source>
        <tissue evidence="2">Venom_gland</tissue>
    </source>
</reference>
<proteinExistence type="predicted"/>
<accession>A0A2D4KZL0</accession>
<reference evidence="2" key="1">
    <citation type="submission" date="2017-07" db="EMBL/GenBank/DDBJ databases">
        <authorList>
            <person name="Mikheyev A."/>
            <person name="Grau M."/>
        </authorList>
    </citation>
    <scope>NUCLEOTIDE SEQUENCE</scope>
    <source>
        <tissue evidence="2">Venom_gland</tissue>
    </source>
</reference>
<evidence type="ECO:0000313" key="2">
    <source>
        <dbReference type="EMBL" id="LAB14146.1"/>
    </source>
</evidence>
<protein>
    <submittedName>
        <fullName evidence="2">Uncharacterized protein</fullName>
    </submittedName>
</protein>
<sequence>MKPPPTQTHTAHTHKQQLVCVRAEVATRFSLSPPLRKHPGIIGGRNPLAPWPSLRTESPNLTFGDPLPCLKAGGASEQDREFTPQNPKEAGKWCLFRPSSRGDLFEGYCPSLRS</sequence>
<dbReference type="AlphaFoldDB" id="A0A2D4KZL0"/>
<feature type="region of interest" description="Disordered" evidence="1">
    <location>
        <begin position="33"/>
        <end position="57"/>
    </location>
</feature>
<organism evidence="2">
    <name type="scientific">Micrurus paraensis</name>
    <dbReference type="NCBI Taxonomy" id="1970185"/>
    <lineage>
        <taxon>Eukaryota</taxon>
        <taxon>Metazoa</taxon>
        <taxon>Chordata</taxon>
        <taxon>Craniata</taxon>
        <taxon>Vertebrata</taxon>
        <taxon>Euteleostomi</taxon>
        <taxon>Lepidosauria</taxon>
        <taxon>Squamata</taxon>
        <taxon>Bifurcata</taxon>
        <taxon>Unidentata</taxon>
        <taxon>Episquamata</taxon>
        <taxon>Toxicofera</taxon>
        <taxon>Serpentes</taxon>
        <taxon>Colubroidea</taxon>
        <taxon>Elapidae</taxon>
        <taxon>Elapinae</taxon>
        <taxon>Micrurus</taxon>
    </lineage>
</organism>
<feature type="region of interest" description="Disordered" evidence="1">
    <location>
        <begin position="70"/>
        <end position="90"/>
    </location>
</feature>
<dbReference type="EMBL" id="IACL01096798">
    <property type="protein sequence ID" value="LAB14146.1"/>
    <property type="molecule type" value="Transcribed_RNA"/>
</dbReference>
<name>A0A2D4KZL0_9SAUR</name>
<evidence type="ECO:0000256" key="1">
    <source>
        <dbReference type="SAM" id="MobiDB-lite"/>
    </source>
</evidence>